<evidence type="ECO:0000313" key="3">
    <source>
        <dbReference type="EMBL" id="CAF2071261.1"/>
    </source>
</evidence>
<sequence>MDIVLQQHPTYLTPAQCARQFADDLLENKDIGKSMSEMISSSYISSLINIAEMFLIHERSLFLSAVAEIGLLCSNKYYERVHYFISFLDELIESYNNVKYKMLIEKYLDKIVYADLTDHFISYPIILQVQIMAIIDSTSILKFPLIREGSESDQSKIDLFLQDAARYFHNIASRSLYRRIVFRLNSQIPSQQSILRALIIGCIFLPLTCHSAFLDELYYLLSNQPDLLSFTNMETFFHVLWPTGINQSYSVPRVYLSQLLIARLLNVHKHFAQIIQICFLIHLRVPNIRIKLVDIIEPLCETKGFQRYLDQQQQEFNMSRQDDQQNVSILEPLLHQVRERMKKGFRLKQLCRMKIRSILAQNKHQHIIAQVHQLKELSEMSKTYLTYNIELLLNDPEKFVESTQSQNEPIWNSSIPPPPVY</sequence>
<reference evidence="3" key="1">
    <citation type="submission" date="2021-02" db="EMBL/GenBank/DDBJ databases">
        <authorList>
            <person name="Nowell W R."/>
        </authorList>
    </citation>
    <scope>NUCLEOTIDE SEQUENCE</scope>
</reference>
<dbReference type="EMBL" id="CAJNRG010004963">
    <property type="protein sequence ID" value="CAF2071261.1"/>
    <property type="molecule type" value="Genomic_DNA"/>
</dbReference>
<evidence type="ECO:0000313" key="2">
    <source>
        <dbReference type="EMBL" id="CAF1965956.1"/>
    </source>
</evidence>
<evidence type="ECO:0000313" key="4">
    <source>
        <dbReference type="EMBL" id="CAF2117378.1"/>
    </source>
</evidence>
<dbReference type="EMBL" id="CAJOBF010002147">
    <property type="protein sequence ID" value="CAF4013453.1"/>
    <property type="molecule type" value="Genomic_DNA"/>
</dbReference>
<dbReference type="EMBL" id="CAJNRF010000526">
    <property type="protein sequence ID" value="CAF1965956.1"/>
    <property type="molecule type" value="Genomic_DNA"/>
</dbReference>
<dbReference type="EMBL" id="CAJNRE010013223">
    <property type="protein sequence ID" value="CAF2117378.1"/>
    <property type="molecule type" value="Genomic_DNA"/>
</dbReference>
<dbReference type="AlphaFoldDB" id="A0A816RBB2"/>
<dbReference type="OrthoDB" id="9994616at2759"/>
<name>A0A816RBB2_9BILA</name>
<organism evidence="3 7">
    <name type="scientific">Rotaria magnacalcarata</name>
    <dbReference type="NCBI Taxonomy" id="392030"/>
    <lineage>
        <taxon>Eukaryota</taxon>
        <taxon>Metazoa</taxon>
        <taxon>Spiralia</taxon>
        <taxon>Gnathifera</taxon>
        <taxon>Rotifera</taxon>
        <taxon>Eurotatoria</taxon>
        <taxon>Bdelloidea</taxon>
        <taxon>Philodinida</taxon>
        <taxon>Philodinidae</taxon>
        <taxon>Rotaria</taxon>
    </lineage>
</organism>
<dbReference type="Proteomes" id="UP000663834">
    <property type="component" value="Unassembled WGS sequence"/>
</dbReference>
<accession>A0A816RBB2</accession>
<dbReference type="EMBL" id="CAJOBJ010000112">
    <property type="protein sequence ID" value="CAF3796047.1"/>
    <property type="molecule type" value="Genomic_DNA"/>
</dbReference>
<evidence type="ECO:0000313" key="7">
    <source>
        <dbReference type="Proteomes" id="UP000663887"/>
    </source>
</evidence>
<evidence type="ECO:0000313" key="5">
    <source>
        <dbReference type="EMBL" id="CAF3796047.1"/>
    </source>
</evidence>
<dbReference type="EMBL" id="CAJNOW010005321">
    <property type="protein sequence ID" value="CAF1446803.1"/>
    <property type="molecule type" value="Genomic_DNA"/>
</dbReference>
<protein>
    <submittedName>
        <fullName evidence="3">Uncharacterized protein</fullName>
    </submittedName>
</protein>
<evidence type="ECO:0000313" key="6">
    <source>
        <dbReference type="EMBL" id="CAF4013453.1"/>
    </source>
</evidence>
<dbReference type="Proteomes" id="UP000663856">
    <property type="component" value="Unassembled WGS sequence"/>
</dbReference>
<comment type="caution">
    <text evidence="3">The sequence shown here is derived from an EMBL/GenBank/DDBJ whole genome shotgun (WGS) entry which is preliminary data.</text>
</comment>
<gene>
    <name evidence="5" type="ORF">GIL414_LOCUS818</name>
    <name evidence="1" type="ORF">KQP761_LOCUS11793</name>
    <name evidence="4" type="ORF">MBJ925_LOCUS25237</name>
    <name evidence="6" type="ORF">UXM345_LOCUS16915</name>
    <name evidence="2" type="ORF">WKI299_LOCUS3084</name>
    <name evidence="3" type="ORF">XDN619_LOCUS12619</name>
</gene>
<dbReference type="Proteomes" id="UP000663842">
    <property type="component" value="Unassembled WGS sequence"/>
</dbReference>
<dbReference type="Proteomes" id="UP000681720">
    <property type="component" value="Unassembled WGS sequence"/>
</dbReference>
<proteinExistence type="predicted"/>
<evidence type="ECO:0000313" key="1">
    <source>
        <dbReference type="EMBL" id="CAF1446803.1"/>
    </source>
</evidence>
<dbReference type="Proteomes" id="UP000663824">
    <property type="component" value="Unassembled WGS sequence"/>
</dbReference>
<dbReference type="Proteomes" id="UP000663887">
    <property type="component" value="Unassembled WGS sequence"/>
</dbReference>